<proteinExistence type="predicted"/>
<feature type="transmembrane region" description="Helical" evidence="2">
    <location>
        <begin position="79"/>
        <end position="100"/>
    </location>
</feature>
<evidence type="ECO:0000256" key="2">
    <source>
        <dbReference type="SAM" id="Phobius"/>
    </source>
</evidence>
<dbReference type="GeneID" id="101855485"/>
<feature type="compositionally biased region" description="Low complexity" evidence="1">
    <location>
        <begin position="22"/>
        <end position="32"/>
    </location>
</feature>
<evidence type="ECO:0000256" key="1">
    <source>
        <dbReference type="SAM" id="MobiDB-lite"/>
    </source>
</evidence>
<reference evidence="4" key="1">
    <citation type="submission" date="2025-08" db="UniProtKB">
        <authorList>
            <consortium name="RefSeq"/>
        </authorList>
    </citation>
    <scope>IDENTIFICATION</scope>
</reference>
<feature type="compositionally biased region" description="Basic and acidic residues" evidence="1">
    <location>
        <begin position="35"/>
        <end position="52"/>
    </location>
</feature>
<feature type="region of interest" description="Disordered" evidence="1">
    <location>
        <begin position="1"/>
        <end position="52"/>
    </location>
</feature>
<keyword evidence="2" id="KW-0812">Transmembrane</keyword>
<name>A0ABM1VRZ2_APLCA</name>
<sequence>MTAASRASSPRGPQLEGYPQPVETVSTDLSESSSEDLKEAGRKSTGRNHSEVIHTPGWPDTFDKMYKCLHWQYSKLMKFFNCLLLLVGCFVMTGAMFFIITGAHPYISRTTAQDKRRFSVLVPTFILKAAQKMAVTLSLLASKNIGTLEPFLIL</sequence>
<protein>
    <submittedName>
        <fullName evidence="4">Uncharacterized protein LOC101855485</fullName>
    </submittedName>
</protein>
<organism evidence="3 4">
    <name type="scientific">Aplysia californica</name>
    <name type="common">California sea hare</name>
    <dbReference type="NCBI Taxonomy" id="6500"/>
    <lineage>
        <taxon>Eukaryota</taxon>
        <taxon>Metazoa</taxon>
        <taxon>Spiralia</taxon>
        <taxon>Lophotrochozoa</taxon>
        <taxon>Mollusca</taxon>
        <taxon>Gastropoda</taxon>
        <taxon>Heterobranchia</taxon>
        <taxon>Euthyneura</taxon>
        <taxon>Tectipleura</taxon>
        <taxon>Aplysiida</taxon>
        <taxon>Aplysioidea</taxon>
        <taxon>Aplysiidae</taxon>
        <taxon>Aplysia</taxon>
    </lineage>
</organism>
<dbReference type="RefSeq" id="XP_035825184.1">
    <property type="nucleotide sequence ID" value="XM_035969291.1"/>
</dbReference>
<evidence type="ECO:0000313" key="4">
    <source>
        <dbReference type="RefSeq" id="XP_035825184.1"/>
    </source>
</evidence>
<keyword evidence="3" id="KW-1185">Reference proteome</keyword>
<keyword evidence="2" id="KW-1133">Transmembrane helix</keyword>
<gene>
    <name evidence="4" type="primary">LOC101855485</name>
</gene>
<keyword evidence="2" id="KW-0472">Membrane</keyword>
<dbReference type="Proteomes" id="UP000694888">
    <property type="component" value="Unplaced"/>
</dbReference>
<evidence type="ECO:0000313" key="3">
    <source>
        <dbReference type="Proteomes" id="UP000694888"/>
    </source>
</evidence>
<accession>A0ABM1VRZ2</accession>